<comment type="caution">
    <text evidence="1">The sequence shown here is derived from an EMBL/GenBank/DDBJ whole genome shotgun (WGS) entry which is preliminary data.</text>
</comment>
<reference evidence="1" key="1">
    <citation type="journal article" date="2021" name="New Phytol.">
        <title>Evolutionary innovations through gain and loss of genes in the ectomycorrhizal Boletales.</title>
        <authorList>
            <person name="Wu G."/>
            <person name="Miyauchi S."/>
            <person name="Morin E."/>
            <person name="Kuo A."/>
            <person name="Drula E."/>
            <person name="Varga T."/>
            <person name="Kohler A."/>
            <person name="Feng B."/>
            <person name="Cao Y."/>
            <person name="Lipzen A."/>
            <person name="Daum C."/>
            <person name="Hundley H."/>
            <person name="Pangilinan J."/>
            <person name="Johnson J."/>
            <person name="Barry K."/>
            <person name="LaButti K."/>
            <person name="Ng V."/>
            <person name="Ahrendt S."/>
            <person name="Min B."/>
            <person name="Choi I.G."/>
            <person name="Park H."/>
            <person name="Plett J.M."/>
            <person name="Magnuson J."/>
            <person name="Spatafora J.W."/>
            <person name="Nagy L.G."/>
            <person name="Henrissat B."/>
            <person name="Grigoriev I.V."/>
            <person name="Yang Z.L."/>
            <person name="Xu J."/>
            <person name="Martin F.M."/>
        </authorList>
    </citation>
    <scope>NUCLEOTIDE SEQUENCE</scope>
    <source>
        <strain evidence="1">ATCC 28755</strain>
    </source>
</reference>
<name>A0ACB8A3W1_9AGAM</name>
<feature type="non-terminal residue" evidence="1">
    <location>
        <position position="1"/>
    </location>
</feature>
<protein>
    <submittedName>
        <fullName evidence="1">Kinase-like domain-containing protein</fullName>
    </submittedName>
</protein>
<proteinExistence type="predicted"/>
<accession>A0ACB8A3W1</accession>
<evidence type="ECO:0000313" key="2">
    <source>
        <dbReference type="Proteomes" id="UP000790377"/>
    </source>
</evidence>
<evidence type="ECO:0000313" key="1">
    <source>
        <dbReference type="EMBL" id="KAH7907713.1"/>
    </source>
</evidence>
<keyword evidence="2" id="KW-1185">Reference proteome</keyword>
<dbReference type="EMBL" id="MU267878">
    <property type="protein sequence ID" value="KAH7907713.1"/>
    <property type="molecule type" value="Genomic_DNA"/>
</dbReference>
<sequence length="159" mass="18473">HIKICDFGEAFLWRDEPQPIELHTPSAHAAPEILFHDPVSPAVDVWSTAVLAHCLLSRVYPFNPDGAGSVVYELVLNLGKLPDRWWAKWSDRSKWFDENDVYIGQEDLKRMVEGKSQCFRITRWMKGPQDEIVKFENLVRRMLCYRVEDWISADGVIQS</sequence>
<dbReference type="Proteomes" id="UP000790377">
    <property type="component" value="Unassembled WGS sequence"/>
</dbReference>
<feature type="non-terminal residue" evidence="1">
    <location>
        <position position="159"/>
    </location>
</feature>
<organism evidence="1 2">
    <name type="scientific">Hygrophoropsis aurantiaca</name>
    <dbReference type="NCBI Taxonomy" id="72124"/>
    <lineage>
        <taxon>Eukaryota</taxon>
        <taxon>Fungi</taxon>
        <taxon>Dikarya</taxon>
        <taxon>Basidiomycota</taxon>
        <taxon>Agaricomycotina</taxon>
        <taxon>Agaricomycetes</taxon>
        <taxon>Agaricomycetidae</taxon>
        <taxon>Boletales</taxon>
        <taxon>Coniophorineae</taxon>
        <taxon>Hygrophoropsidaceae</taxon>
        <taxon>Hygrophoropsis</taxon>
    </lineage>
</organism>
<gene>
    <name evidence="1" type="ORF">BJ138DRAFT_965645</name>
</gene>